<dbReference type="PRINTS" id="PR01590">
    <property type="entry name" value="HTHFIS"/>
</dbReference>
<dbReference type="PROSITE" id="PS50045">
    <property type="entry name" value="SIGMA54_INTERACT_4"/>
    <property type="match status" value="1"/>
</dbReference>
<dbReference type="InterPro" id="IPR027417">
    <property type="entry name" value="P-loop_NTPase"/>
</dbReference>
<dbReference type="SUPFAM" id="SSF52172">
    <property type="entry name" value="CheY-like"/>
    <property type="match status" value="1"/>
</dbReference>
<dbReference type="CDD" id="cd00009">
    <property type="entry name" value="AAA"/>
    <property type="match status" value="1"/>
</dbReference>
<dbReference type="Pfam" id="PF25601">
    <property type="entry name" value="AAA_lid_14"/>
    <property type="match status" value="1"/>
</dbReference>
<sequence length="500" mass="55807">MTEHKSDRILIIDDDDEIRYSLNRVLSSRGYEVEEASSGEAGIEAAKASIFQVIFLDNRMEGMSGLETLQHLRTAASESMVILMTAFGTTQTAIEAMKFGAFDYIIKPFDLKKVLDLTEKALQSFADLQKSRSGTAPLVNSEDYQEGIVGSSEPMQVVFKAIGQVATSNVTVMVTGESGTGKELVARCIHQHSLRSSKPFMAVNCAAIPDNLIESELFGHEKGSFTGATQQRIGKFELCDGGSLFLDEIGDMALPTQTKILRALQEGEIQRVGGEKTIKVDVRLIAATNRDLEKMVEEKSFREDLYYRLNVMRIRIPSLRDRLSDVPSLVDFMLQRLQKDRRMTVKRVSDEALRVMMQYSWPGNVRELENTIQRCVVIAQGDTVLKKDLPQEILEAVPDALTESSGKEGLKSPLQKEEVREELIGNQPQLSTLGLDALWDEVYQRMREGTDRQLLQAAEMEITRRVLKETGGNQVKASTLLGITRATLRKRIDSYGLADA</sequence>
<dbReference type="FunFam" id="3.40.50.300:FF:000006">
    <property type="entry name" value="DNA-binding transcriptional regulator NtrC"/>
    <property type="match status" value="1"/>
</dbReference>
<dbReference type="PROSITE" id="PS00675">
    <property type="entry name" value="SIGMA54_INTERACT_1"/>
    <property type="match status" value="1"/>
</dbReference>
<accession>A0A6B2M0U5</accession>
<keyword evidence="10" id="KW-0238">DNA-binding</keyword>
<keyword evidence="4" id="KW-0678">Repressor</keyword>
<dbReference type="InterPro" id="IPR002078">
    <property type="entry name" value="Sigma_54_int"/>
</dbReference>
<dbReference type="Pfam" id="PF00158">
    <property type="entry name" value="Sigma54_activat"/>
    <property type="match status" value="1"/>
</dbReference>
<dbReference type="GO" id="GO:0005524">
    <property type="term" value="F:ATP binding"/>
    <property type="evidence" value="ECO:0007669"/>
    <property type="project" value="UniProtKB-KW"/>
</dbReference>
<comment type="subcellular location">
    <subcellularLocation>
        <location evidence="1">Cytoplasm</location>
    </subcellularLocation>
</comment>
<comment type="caution">
    <text evidence="19">The sequence shown here is derived from an EMBL/GenBank/DDBJ whole genome shotgun (WGS) entry which is preliminary data.</text>
</comment>
<keyword evidence="7" id="KW-0067">ATP-binding</keyword>
<dbReference type="AlphaFoldDB" id="A0A6B2M0U5"/>
<feature type="domain" description="Sigma-54 factor interaction" evidence="17">
    <location>
        <begin position="148"/>
        <end position="377"/>
    </location>
</feature>
<dbReference type="InterPro" id="IPR011006">
    <property type="entry name" value="CheY-like_superfamily"/>
</dbReference>
<evidence type="ECO:0000256" key="1">
    <source>
        <dbReference type="ARBA" id="ARBA00004496"/>
    </source>
</evidence>
<keyword evidence="11" id="KW-0010">Activator</keyword>
<dbReference type="InterPro" id="IPR002197">
    <property type="entry name" value="HTH_Fis"/>
</dbReference>
<keyword evidence="3" id="KW-0963">Cytoplasm</keyword>
<dbReference type="InterPro" id="IPR025944">
    <property type="entry name" value="Sigma_54_int_dom_CS"/>
</dbReference>
<gene>
    <name evidence="19" type="ORF">G0Q06_08705</name>
</gene>
<evidence type="ECO:0000256" key="16">
    <source>
        <dbReference type="PROSITE-ProRule" id="PRU00169"/>
    </source>
</evidence>
<dbReference type="SMART" id="SM00448">
    <property type="entry name" value="REC"/>
    <property type="match status" value="1"/>
</dbReference>
<dbReference type="EMBL" id="JAAGNX010000002">
    <property type="protein sequence ID" value="NDV62528.1"/>
    <property type="molecule type" value="Genomic_DNA"/>
</dbReference>
<organism evidence="19 20">
    <name type="scientific">Oceanipulchritudo coccoides</name>
    <dbReference type="NCBI Taxonomy" id="2706888"/>
    <lineage>
        <taxon>Bacteria</taxon>
        <taxon>Pseudomonadati</taxon>
        <taxon>Verrucomicrobiota</taxon>
        <taxon>Opitutia</taxon>
        <taxon>Puniceicoccales</taxon>
        <taxon>Oceanipulchritudinaceae</taxon>
        <taxon>Oceanipulchritudo</taxon>
    </lineage>
</organism>
<evidence type="ECO:0000259" key="18">
    <source>
        <dbReference type="PROSITE" id="PS50110"/>
    </source>
</evidence>
<dbReference type="PROSITE" id="PS00688">
    <property type="entry name" value="SIGMA54_INTERACT_3"/>
    <property type="match status" value="1"/>
</dbReference>
<evidence type="ECO:0000256" key="15">
    <source>
        <dbReference type="ARBA" id="ARBA00031910"/>
    </source>
</evidence>
<evidence type="ECO:0000256" key="4">
    <source>
        <dbReference type="ARBA" id="ARBA00022491"/>
    </source>
</evidence>
<keyword evidence="6" id="KW-0547">Nucleotide-binding</keyword>
<evidence type="ECO:0000256" key="10">
    <source>
        <dbReference type="ARBA" id="ARBA00023125"/>
    </source>
</evidence>
<dbReference type="Gene3D" id="3.40.50.2300">
    <property type="match status" value="1"/>
</dbReference>
<name>A0A6B2M0U5_9BACT</name>
<keyword evidence="9" id="KW-0805">Transcription regulation</keyword>
<dbReference type="Gene3D" id="1.10.8.60">
    <property type="match status" value="1"/>
</dbReference>
<dbReference type="RefSeq" id="WP_163964526.1">
    <property type="nucleotide sequence ID" value="NZ_JAAGNX010000002.1"/>
</dbReference>
<keyword evidence="5 16" id="KW-0597">Phosphoprotein</keyword>
<evidence type="ECO:0000313" key="19">
    <source>
        <dbReference type="EMBL" id="NDV62528.1"/>
    </source>
</evidence>
<evidence type="ECO:0000256" key="5">
    <source>
        <dbReference type="ARBA" id="ARBA00022553"/>
    </source>
</evidence>
<evidence type="ECO:0000259" key="17">
    <source>
        <dbReference type="PROSITE" id="PS50045"/>
    </source>
</evidence>
<dbReference type="PANTHER" id="PTHR32071">
    <property type="entry name" value="TRANSCRIPTIONAL REGULATORY PROTEIN"/>
    <property type="match status" value="1"/>
</dbReference>
<dbReference type="GO" id="GO:0006355">
    <property type="term" value="P:regulation of DNA-templated transcription"/>
    <property type="evidence" value="ECO:0007669"/>
    <property type="project" value="InterPro"/>
</dbReference>
<evidence type="ECO:0000256" key="13">
    <source>
        <dbReference type="ARBA" id="ARBA00023231"/>
    </source>
</evidence>
<reference evidence="19 20" key="1">
    <citation type="submission" date="2020-02" db="EMBL/GenBank/DDBJ databases">
        <title>Albibacoteraceae fam. nov., the first described family within the subdivision 4 Verrucomicrobia.</title>
        <authorList>
            <person name="Xi F."/>
        </authorList>
    </citation>
    <scope>NUCLEOTIDE SEQUENCE [LARGE SCALE GENOMIC DNA]</scope>
    <source>
        <strain evidence="19 20">CK1056</strain>
    </source>
</reference>
<keyword evidence="13" id="KW-0535">Nitrogen fixation</keyword>
<evidence type="ECO:0000256" key="7">
    <source>
        <dbReference type="ARBA" id="ARBA00022840"/>
    </source>
</evidence>
<dbReference type="Pfam" id="PF00072">
    <property type="entry name" value="Response_reg"/>
    <property type="match status" value="1"/>
</dbReference>
<dbReference type="Pfam" id="PF02954">
    <property type="entry name" value="HTH_8"/>
    <property type="match status" value="1"/>
</dbReference>
<dbReference type="Gene3D" id="3.40.50.300">
    <property type="entry name" value="P-loop containing nucleotide triphosphate hydrolases"/>
    <property type="match status" value="1"/>
</dbReference>
<keyword evidence="12" id="KW-0804">Transcription</keyword>
<evidence type="ECO:0000256" key="8">
    <source>
        <dbReference type="ARBA" id="ARBA00023012"/>
    </source>
</evidence>
<evidence type="ECO:0000256" key="11">
    <source>
        <dbReference type="ARBA" id="ARBA00023159"/>
    </source>
</evidence>
<keyword evidence="8" id="KW-0902">Two-component regulatory system</keyword>
<dbReference type="GO" id="GO:0005737">
    <property type="term" value="C:cytoplasm"/>
    <property type="evidence" value="ECO:0007669"/>
    <property type="project" value="UniProtKB-SubCell"/>
</dbReference>
<evidence type="ECO:0000256" key="6">
    <source>
        <dbReference type="ARBA" id="ARBA00022741"/>
    </source>
</evidence>
<keyword evidence="20" id="KW-1185">Reference proteome</keyword>
<protein>
    <recommendedName>
        <fullName evidence="2">DNA-binding transcriptional regulator NtrC</fullName>
    </recommendedName>
    <alternativeName>
        <fullName evidence="14">Nitrogen regulation protein NR(I)</fullName>
    </alternativeName>
    <alternativeName>
        <fullName evidence="15">Nitrogen regulator I</fullName>
    </alternativeName>
</protein>
<dbReference type="SUPFAM" id="SSF46689">
    <property type="entry name" value="Homeodomain-like"/>
    <property type="match status" value="1"/>
</dbReference>
<dbReference type="SMART" id="SM00382">
    <property type="entry name" value="AAA"/>
    <property type="match status" value="1"/>
</dbReference>
<evidence type="ECO:0000256" key="2">
    <source>
        <dbReference type="ARBA" id="ARBA00019059"/>
    </source>
</evidence>
<evidence type="ECO:0000256" key="3">
    <source>
        <dbReference type="ARBA" id="ARBA00022490"/>
    </source>
</evidence>
<dbReference type="GO" id="GO:0000160">
    <property type="term" value="P:phosphorelay signal transduction system"/>
    <property type="evidence" value="ECO:0007669"/>
    <property type="project" value="UniProtKB-KW"/>
</dbReference>
<dbReference type="GO" id="GO:0043565">
    <property type="term" value="F:sequence-specific DNA binding"/>
    <property type="evidence" value="ECO:0007669"/>
    <property type="project" value="InterPro"/>
</dbReference>
<dbReference type="PROSITE" id="PS50110">
    <property type="entry name" value="RESPONSE_REGULATORY"/>
    <property type="match status" value="1"/>
</dbReference>
<feature type="modified residue" description="4-aspartylphosphate" evidence="16">
    <location>
        <position position="57"/>
    </location>
</feature>
<dbReference type="Proteomes" id="UP000478417">
    <property type="component" value="Unassembled WGS sequence"/>
</dbReference>
<feature type="domain" description="Response regulatory" evidence="18">
    <location>
        <begin position="8"/>
        <end position="122"/>
    </location>
</feature>
<dbReference type="InterPro" id="IPR025662">
    <property type="entry name" value="Sigma_54_int_dom_ATP-bd_1"/>
</dbReference>
<dbReference type="InterPro" id="IPR003593">
    <property type="entry name" value="AAA+_ATPase"/>
</dbReference>
<evidence type="ECO:0000256" key="12">
    <source>
        <dbReference type="ARBA" id="ARBA00023163"/>
    </source>
</evidence>
<evidence type="ECO:0000256" key="14">
    <source>
        <dbReference type="ARBA" id="ARBA00029881"/>
    </source>
</evidence>
<proteinExistence type="predicted"/>
<dbReference type="PANTHER" id="PTHR32071:SF95">
    <property type="entry name" value="DNA-BINDING TRANSCRIPTIONAL REGULATOR NTRC"/>
    <property type="match status" value="1"/>
</dbReference>
<dbReference type="InterPro" id="IPR058031">
    <property type="entry name" value="AAA_lid_NorR"/>
</dbReference>
<evidence type="ECO:0000256" key="9">
    <source>
        <dbReference type="ARBA" id="ARBA00023015"/>
    </source>
</evidence>
<dbReference type="Gene3D" id="1.10.10.60">
    <property type="entry name" value="Homeodomain-like"/>
    <property type="match status" value="1"/>
</dbReference>
<dbReference type="SUPFAM" id="SSF52540">
    <property type="entry name" value="P-loop containing nucleoside triphosphate hydrolases"/>
    <property type="match status" value="1"/>
</dbReference>
<dbReference type="InterPro" id="IPR001789">
    <property type="entry name" value="Sig_transdc_resp-reg_receiver"/>
</dbReference>
<dbReference type="InterPro" id="IPR009057">
    <property type="entry name" value="Homeodomain-like_sf"/>
</dbReference>
<evidence type="ECO:0000313" key="20">
    <source>
        <dbReference type="Proteomes" id="UP000478417"/>
    </source>
</evidence>